<feature type="transmembrane region" description="Helical" evidence="8">
    <location>
        <begin position="12"/>
        <end position="35"/>
    </location>
</feature>
<dbReference type="SUPFAM" id="SSF161098">
    <property type="entry name" value="MetI-like"/>
    <property type="match status" value="1"/>
</dbReference>
<keyword evidence="6 8" id="KW-1133">Transmembrane helix</keyword>
<keyword evidence="4" id="KW-1003">Cell membrane</keyword>
<keyword evidence="11" id="KW-1185">Reference proteome</keyword>
<reference evidence="10 11" key="1">
    <citation type="submission" date="2019-06" db="EMBL/GenBank/DDBJ databases">
        <title>Genome sequence of Litorilinea aerophila BAA-2444.</title>
        <authorList>
            <person name="Maclea K.S."/>
            <person name="Maurais E.G."/>
            <person name="Iannazzi L.C."/>
        </authorList>
    </citation>
    <scope>NUCLEOTIDE SEQUENCE [LARGE SCALE GENOMIC DNA]</scope>
    <source>
        <strain evidence="10 11">ATCC BAA-2444</strain>
    </source>
</reference>
<gene>
    <name evidence="10" type="ORF">FKZ61_15815</name>
</gene>
<dbReference type="OrthoDB" id="9782004at2"/>
<feature type="transmembrane region" description="Helical" evidence="8">
    <location>
        <begin position="103"/>
        <end position="129"/>
    </location>
</feature>
<dbReference type="GO" id="GO:0005886">
    <property type="term" value="C:plasma membrane"/>
    <property type="evidence" value="ECO:0007669"/>
    <property type="project" value="UniProtKB-SubCell"/>
</dbReference>
<feature type="domain" description="ABC transmembrane type-1" evidence="9">
    <location>
        <begin position="65"/>
        <end position="253"/>
    </location>
</feature>
<comment type="similarity">
    <text evidence="2">Belongs to the binding-protein-dependent transport system permease family. CysTW subfamily.</text>
</comment>
<evidence type="ECO:0000256" key="5">
    <source>
        <dbReference type="ARBA" id="ARBA00022692"/>
    </source>
</evidence>
<keyword evidence="3 8" id="KW-0813">Transport</keyword>
<dbReference type="InterPro" id="IPR000515">
    <property type="entry name" value="MetI-like"/>
</dbReference>
<proteinExistence type="inferred from homology"/>
<dbReference type="GO" id="GO:0055085">
    <property type="term" value="P:transmembrane transport"/>
    <property type="evidence" value="ECO:0007669"/>
    <property type="project" value="InterPro"/>
</dbReference>
<evidence type="ECO:0000313" key="10">
    <source>
        <dbReference type="EMBL" id="TQE94551.1"/>
    </source>
</evidence>
<dbReference type="Proteomes" id="UP000317371">
    <property type="component" value="Unassembled WGS sequence"/>
</dbReference>
<name>A0A540VCR0_9CHLR</name>
<sequence length="260" mass="28644">MGDRPALGAWLARTYIGLSLLFLYAPVLVMMLMAFNRSQLNEFPIVWDLVWFRRLAQNERLILATLNSLALALLSALTATALGTLAALALARYRFRGRQLLQALLIPPITIPWLILAVAMLLLFFWAGIPRSLATLYLGHVTIQLPYTILVVSSRLANTDPALEEAAASLGARPWRTFWRVTFPLALPGILAAGLFAFTVSFDNFVISYFLAPPGVSTLPVEIYSAIRKGFTPEINAISTIVFLLSATSILVVGREISLR</sequence>
<dbReference type="PANTHER" id="PTHR43848">
    <property type="entry name" value="PUTRESCINE TRANSPORT SYSTEM PERMEASE PROTEIN POTI"/>
    <property type="match status" value="1"/>
</dbReference>
<protein>
    <submittedName>
        <fullName evidence="10">ABC transporter permease</fullName>
    </submittedName>
</protein>
<keyword evidence="7 8" id="KW-0472">Membrane</keyword>
<dbReference type="RefSeq" id="WP_141611122.1">
    <property type="nucleotide sequence ID" value="NZ_VIGC02000022.1"/>
</dbReference>
<dbReference type="InParanoid" id="A0A540VCR0"/>
<evidence type="ECO:0000256" key="2">
    <source>
        <dbReference type="ARBA" id="ARBA00007069"/>
    </source>
</evidence>
<evidence type="ECO:0000313" key="11">
    <source>
        <dbReference type="Proteomes" id="UP000317371"/>
    </source>
</evidence>
<dbReference type="AlphaFoldDB" id="A0A540VCR0"/>
<dbReference type="PANTHER" id="PTHR43848:SF2">
    <property type="entry name" value="PUTRESCINE TRANSPORT SYSTEM PERMEASE PROTEIN POTI"/>
    <property type="match status" value="1"/>
</dbReference>
<feature type="transmembrane region" description="Helical" evidence="8">
    <location>
        <begin position="69"/>
        <end position="91"/>
    </location>
</feature>
<organism evidence="10 11">
    <name type="scientific">Litorilinea aerophila</name>
    <dbReference type="NCBI Taxonomy" id="1204385"/>
    <lineage>
        <taxon>Bacteria</taxon>
        <taxon>Bacillati</taxon>
        <taxon>Chloroflexota</taxon>
        <taxon>Caldilineae</taxon>
        <taxon>Caldilineales</taxon>
        <taxon>Caldilineaceae</taxon>
        <taxon>Litorilinea</taxon>
    </lineage>
</organism>
<evidence type="ECO:0000259" key="9">
    <source>
        <dbReference type="PROSITE" id="PS50928"/>
    </source>
</evidence>
<feature type="transmembrane region" description="Helical" evidence="8">
    <location>
        <begin position="135"/>
        <end position="157"/>
    </location>
</feature>
<dbReference type="Gene3D" id="1.10.3720.10">
    <property type="entry name" value="MetI-like"/>
    <property type="match status" value="1"/>
</dbReference>
<evidence type="ECO:0000256" key="8">
    <source>
        <dbReference type="RuleBase" id="RU363032"/>
    </source>
</evidence>
<dbReference type="InterPro" id="IPR051789">
    <property type="entry name" value="Bact_Polyamine_Transport"/>
</dbReference>
<feature type="transmembrane region" description="Helical" evidence="8">
    <location>
        <begin position="178"/>
        <end position="202"/>
    </location>
</feature>
<evidence type="ECO:0000256" key="3">
    <source>
        <dbReference type="ARBA" id="ARBA00022448"/>
    </source>
</evidence>
<evidence type="ECO:0000256" key="7">
    <source>
        <dbReference type="ARBA" id="ARBA00023136"/>
    </source>
</evidence>
<dbReference type="InterPro" id="IPR035906">
    <property type="entry name" value="MetI-like_sf"/>
</dbReference>
<comment type="caution">
    <text evidence="10">The sequence shown here is derived from an EMBL/GenBank/DDBJ whole genome shotgun (WGS) entry which is preliminary data.</text>
</comment>
<evidence type="ECO:0000256" key="1">
    <source>
        <dbReference type="ARBA" id="ARBA00004651"/>
    </source>
</evidence>
<comment type="subcellular location">
    <subcellularLocation>
        <location evidence="1 8">Cell membrane</location>
        <topology evidence="1 8">Multi-pass membrane protein</topology>
    </subcellularLocation>
</comment>
<evidence type="ECO:0000256" key="6">
    <source>
        <dbReference type="ARBA" id="ARBA00022989"/>
    </source>
</evidence>
<feature type="transmembrane region" description="Helical" evidence="8">
    <location>
        <begin position="235"/>
        <end position="254"/>
    </location>
</feature>
<accession>A0A540VCR0</accession>
<evidence type="ECO:0000256" key="4">
    <source>
        <dbReference type="ARBA" id="ARBA00022475"/>
    </source>
</evidence>
<keyword evidence="5 8" id="KW-0812">Transmembrane</keyword>
<dbReference type="Pfam" id="PF00528">
    <property type="entry name" value="BPD_transp_1"/>
    <property type="match status" value="1"/>
</dbReference>
<dbReference type="EMBL" id="VIGC01000022">
    <property type="protein sequence ID" value="TQE94551.1"/>
    <property type="molecule type" value="Genomic_DNA"/>
</dbReference>
<dbReference type="CDD" id="cd06261">
    <property type="entry name" value="TM_PBP2"/>
    <property type="match status" value="1"/>
</dbReference>
<dbReference type="PROSITE" id="PS50928">
    <property type="entry name" value="ABC_TM1"/>
    <property type="match status" value="1"/>
</dbReference>